<sequence length="66" mass="6983">MNARKKDTPKAATPAASPAKKGPFKQPLQKPQPWSFGGRGPRDGHGGGVKAQPDAERLAGKSRKVH</sequence>
<evidence type="ECO:0000256" key="1">
    <source>
        <dbReference type="SAM" id="MobiDB-lite"/>
    </source>
</evidence>
<dbReference type="EMBL" id="QICN01000011">
    <property type="protein sequence ID" value="PXV64954.1"/>
    <property type="molecule type" value="Genomic_DNA"/>
</dbReference>
<dbReference type="Proteomes" id="UP000248330">
    <property type="component" value="Unassembled WGS sequence"/>
</dbReference>
<protein>
    <submittedName>
        <fullName evidence="2">Uncharacterized protein</fullName>
    </submittedName>
</protein>
<comment type="caution">
    <text evidence="2">The sequence shown here is derived from an EMBL/GenBank/DDBJ whole genome shotgun (WGS) entry which is preliminary data.</text>
</comment>
<keyword evidence="3" id="KW-1185">Reference proteome</keyword>
<proteinExistence type="predicted"/>
<dbReference type="RefSeq" id="WP_110266499.1">
    <property type="nucleotide sequence ID" value="NZ_CAKZQT010000005.1"/>
</dbReference>
<evidence type="ECO:0000313" key="2">
    <source>
        <dbReference type="EMBL" id="PXV64954.1"/>
    </source>
</evidence>
<accession>A0A318E7N4</accession>
<feature type="compositionally biased region" description="Low complexity" evidence="1">
    <location>
        <begin position="10"/>
        <end position="21"/>
    </location>
</feature>
<evidence type="ECO:0000313" key="3">
    <source>
        <dbReference type="Proteomes" id="UP000248330"/>
    </source>
</evidence>
<name>A0A318E7N4_9GAMM</name>
<reference evidence="2 3" key="1">
    <citation type="submission" date="2018-04" db="EMBL/GenBank/DDBJ databases">
        <title>Genomic Encyclopedia of Type Strains, Phase IV (KMG-IV): sequencing the most valuable type-strain genomes for metagenomic binning, comparative biology and taxonomic classification.</title>
        <authorList>
            <person name="Goeker M."/>
        </authorList>
    </citation>
    <scope>NUCLEOTIDE SEQUENCE [LARGE SCALE GENOMIC DNA]</scope>
    <source>
        <strain evidence="2 3">DSM 104150</strain>
    </source>
</reference>
<feature type="region of interest" description="Disordered" evidence="1">
    <location>
        <begin position="1"/>
        <end position="66"/>
    </location>
</feature>
<dbReference type="AlphaFoldDB" id="A0A318E7N4"/>
<gene>
    <name evidence="2" type="ORF">C8D93_111126</name>
</gene>
<organism evidence="2 3">
    <name type="scientific">Sinimarinibacterium flocculans</name>
    <dbReference type="NCBI Taxonomy" id="985250"/>
    <lineage>
        <taxon>Bacteria</taxon>
        <taxon>Pseudomonadati</taxon>
        <taxon>Pseudomonadota</taxon>
        <taxon>Gammaproteobacteria</taxon>
        <taxon>Nevskiales</taxon>
        <taxon>Nevskiaceae</taxon>
        <taxon>Sinimarinibacterium</taxon>
    </lineage>
</organism>